<feature type="domain" description="Transcription activator GCR1-like" evidence="1">
    <location>
        <begin position="3"/>
        <end position="81"/>
    </location>
</feature>
<dbReference type="Pfam" id="PF12550">
    <property type="entry name" value="GCR1_C"/>
    <property type="match status" value="1"/>
</dbReference>
<keyword evidence="3" id="KW-1185">Reference proteome</keyword>
<protein>
    <submittedName>
        <fullName evidence="2">Transcriptional activator of glycolytic enzymes-domain-containing protein</fullName>
    </submittedName>
</protein>
<dbReference type="Proteomes" id="UP000738349">
    <property type="component" value="Unassembled WGS sequence"/>
</dbReference>
<comment type="caution">
    <text evidence="2">The sequence shown here is derived from an EMBL/GenBank/DDBJ whole genome shotgun (WGS) entry which is preliminary data.</text>
</comment>
<evidence type="ECO:0000313" key="3">
    <source>
        <dbReference type="Proteomes" id="UP000738349"/>
    </source>
</evidence>
<feature type="non-terminal residue" evidence="2">
    <location>
        <position position="1"/>
    </location>
</feature>
<dbReference type="EMBL" id="JAGMUV010000043">
    <property type="protein sequence ID" value="KAH7110951.1"/>
    <property type="molecule type" value="Genomic_DNA"/>
</dbReference>
<dbReference type="PANTHER" id="PTHR37784">
    <property type="entry name" value="PROTEIN MSN1"/>
    <property type="match status" value="1"/>
</dbReference>
<gene>
    <name evidence="2" type="ORF">EDB81DRAFT_671725</name>
</gene>
<proteinExistence type="predicted"/>
<dbReference type="GO" id="GO:0000978">
    <property type="term" value="F:RNA polymerase II cis-regulatory region sequence-specific DNA binding"/>
    <property type="evidence" value="ECO:0007669"/>
    <property type="project" value="TreeGrafter"/>
</dbReference>
<accession>A0A9P9D1X6</accession>
<dbReference type="GO" id="GO:0000981">
    <property type="term" value="F:DNA-binding transcription factor activity, RNA polymerase II-specific"/>
    <property type="evidence" value="ECO:0007669"/>
    <property type="project" value="TreeGrafter"/>
</dbReference>
<dbReference type="GO" id="GO:0060963">
    <property type="term" value="P:positive regulation of ribosomal protein gene transcription by RNA polymerase II"/>
    <property type="evidence" value="ECO:0007669"/>
    <property type="project" value="TreeGrafter"/>
</dbReference>
<dbReference type="OrthoDB" id="428577at2759"/>
<dbReference type="AlphaFoldDB" id="A0A9P9D1X6"/>
<dbReference type="InterPro" id="IPR022210">
    <property type="entry name" value="TF_GCR1-like"/>
</dbReference>
<name>A0A9P9D1X6_9HYPO</name>
<dbReference type="InterPro" id="IPR052146">
    <property type="entry name" value="HOT1"/>
</dbReference>
<sequence length="101" mass="11769">PSYKLPRAVKTVQDLLRLWRHGLGGMPSVDSLERDWGTRWRPSSEKQYFSTRKMIIDEVAWRAAAQHIAEDVVAKQMDAERDSNSLDKVFKSIRNDRKARN</sequence>
<dbReference type="PANTHER" id="PTHR37784:SF2">
    <property type="entry name" value="HIGH-OSMOLARITY-INDUCED TRANSCRIPTION PROTEIN 1"/>
    <property type="match status" value="1"/>
</dbReference>
<reference evidence="2" key="1">
    <citation type="journal article" date="2021" name="Nat. Commun.">
        <title>Genetic determinants of endophytism in the Arabidopsis root mycobiome.</title>
        <authorList>
            <person name="Mesny F."/>
            <person name="Miyauchi S."/>
            <person name="Thiergart T."/>
            <person name="Pickel B."/>
            <person name="Atanasova L."/>
            <person name="Karlsson M."/>
            <person name="Huettel B."/>
            <person name="Barry K.W."/>
            <person name="Haridas S."/>
            <person name="Chen C."/>
            <person name="Bauer D."/>
            <person name="Andreopoulos W."/>
            <person name="Pangilinan J."/>
            <person name="LaButti K."/>
            <person name="Riley R."/>
            <person name="Lipzen A."/>
            <person name="Clum A."/>
            <person name="Drula E."/>
            <person name="Henrissat B."/>
            <person name="Kohler A."/>
            <person name="Grigoriev I.V."/>
            <person name="Martin F.M."/>
            <person name="Hacquard S."/>
        </authorList>
    </citation>
    <scope>NUCLEOTIDE SEQUENCE</scope>
    <source>
        <strain evidence="2">MPI-CAGE-AT-0147</strain>
    </source>
</reference>
<organism evidence="2 3">
    <name type="scientific">Dactylonectria macrodidyma</name>
    <dbReference type="NCBI Taxonomy" id="307937"/>
    <lineage>
        <taxon>Eukaryota</taxon>
        <taxon>Fungi</taxon>
        <taxon>Dikarya</taxon>
        <taxon>Ascomycota</taxon>
        <taxon>Pezizomycotina</taxon>
        <taxon>Sordariomycetes</taxon>
        <taxon>Hypocreomycetidae</taxon>
        <taxon>Hypocreales</taxon>
        <taxon>Nectriaceae</taxon>
        <taxon>Dactylonectria</taxon>
    </lineage>
</organism>
<evidence type="ECO:0000259" key="1">
    <source>
        <dbReference type="Pfam" id="PF12550"/>
    </source>
</evidence>
<evidence type="ECO:0000313" key="2">
    <source>
        <dbReference type="EMBL" id="KAH7110951.1"/>
    </source>
</evidence>